<accession>A0ABR7Q8I5</accession>
<comment type="caution">
    <text evidence="1">The sequence shown here is derived from an EMBL/GenBank/DDBJ whole genome shotgun (WGS) entry which is preliminary data.</text>
</comment>
<protein>
    <recommendedName>
        <fullName evidence="3">Wadjet protein JetD C-terminal domain-containing protein</fullName>
    </recommendedName>
</protein>
<evidence type="ECO:0008006" key="3">
    <source>
        <dbReference type="Google" id="ProtNLM"/>
    </source>
</evidence>
<name>A0ABR7Q8I5_9FLAO</name>
<dbReference type="RefSeq" id="WP_187561721.1">
    <property type="nucleotide sequence ID" value="NZ_JACGWS010000004.1"/>
</dbReference>
<gene>
    <name evidence="1" type="ORF">H2O64_08290</name>
</gene>
<dbReference type="Proteomes" id="UP000619238">
    <property type="component" value="Unassembled WGS sequence"/>
</dbReference>
<dbReference type="Gene3D" id="3.40.1360.10">
    <property type="match status" value="1"/>
</dbReference>
<evidence type="ECO:0000313" key="1">
    <source>
        <dbReference type="EMBL" id="MBC8754671.1"/>
    </source>
</evidence>
<dbReference type="SUPFAM" id="SSF110455">
    <property type="entry name" value="Toprim domain"/>
    <property type="match status" value="1"/>
</dbReference>
<evidence type="ECO:0000313" key="2">
    <source>
        <dbReference type="Proteomes" id="UP000619238"/>
    </source>
</evidence>
<organism evidence="1 2">
    <name type="scientific">Kordia aestuariivivens</name>
    <dbReference type="NCBI Taxonomy" id="2759037"/>
    <lineage>
        <taxon>Bacteria</taxon>
        <taxon>Pseudomonadati</taxon>
        <taxon>Bacteroidota</taxon>
        <taxon>Flavobacteriia</taxon>
        <taxon>Flavobacteriales</taxon>
        <taxon>Flavobacteriaceae</taxon>
        <taxon>Kordia</taxon>
    </lineage>
</organism>
<keyword evidence="2" id="KW-1185">Reference proteome</keyword>
<sequence length="274" mass="31365">MQNKTFYNFILKLLEEGKINSSSISASVKKSGDFKTLLNGNFISYSQAVTGGGSYILNDKENLQLFFKSKFPKELQDSYSAVGNIGTYRNTKTGKRKSQNVILIRGFKNIKINSEIVDLEKSTNLFGTFCAQVNNLETDKICIVENLDSFLLCEKVIDNNFVFIHTYGGLGKSVLNKLKAKEVLIFPDYDYKGLQNYLMVKKVFPNAEIFIPSNYEILFNTFSRTIKTKQGREQNPSKEVKESTDENVVKIRTDIYKSKRFLEQQALFVKYKDD</sequence>
<dbReference type="EMBL" id="JACGWS010000004">
    <property type="protein sequence ID" value="MBC8754671.1"/>
    <property type="molecule type" value="Genomic_DNA"/>
</dbReference>
<reference evidence="1 2" key="1">
    <citation type="submission" date="2020-07" db="EMBL/GenBank/DDBJ databases">
        <title>Description of Kordia aestuariivivens sp. nov., isolated from a tidal flat.</title>
        <authorList>
            <person name="Park S."/>
            <person name="Yoon J.-H."/>
        </authorList>
    </citation>
    <scope>NUCLEOTIDE SEQUENCE [LARGE SCALE GENOMIC DNA]</scope>
    <source>
        <strain evidence="1 2">YSTF-M3</strain>
    </source>
</reference>
<proteinExistence type="predicted"/>